<accession>A0A1F6CCU1</accession>
<comment type="caution">
    <text evidence="1">The sequence shown here is derived from an EMBL/GenBank/DDBJ whole genome shotgun (WGS) entry which is preliminary data.</text>
</comment>
<evidence type="ECO:0008006" key="3">
    <source>
        <dbReference type="Google" id="ProtNLM"/>
    </source>
</evidence>
<dbReference type="EMBL" id="MFKF01000283">
    <property type="protein sequence ID" value="OGG46807.1"/>
    <property type="molecule type" value="Genomic_DNA"/>
</dbReference>
<sequence>MPSDPTWLPVEPDLEAAFARYPDPLCALSEARTPAIILRHAYDPAHCAGLIRRFIDRGLMRDPEDPALTSESRRRIDIGASLGNLGNDQEAFLRHAAGTHELFKTLFDGFENPVRVIYDALSALAVGKQVQVAREPDGRLYGPAIFRIHYSDHAYRPHIDHVVLREKRFNYAVSRFQHQFAGVLCFQNDAREGGSTQAILHRCLWTPEVQPAIQDGTFHAYAAGRGIGHYRVDLEAGDLYFFNTRCIHEVPAIRGKRPRIVLAVFIGYSPEDEKVFVWS</sequence>
<gene>
    <name evidence="1" type="ORF">A3F84_03425</name>
</gene>
<dbReference type="Pfam" id="PF22814">
    <property type="entry name" value="WelO5"/>
    <property type="match status" value="1"/>
</dbReference>
<dbReference type="AlphaFoldDB" id="A0A1F6CCU1"/>
<name>A0A1F6CCU1_HANXR</name>
<dbReference type="Proteomes" id="UP000178606">
    <property type="component" value="Unassembled WGS sequence"/>
</dbReference>
<dbReference type="InterPro" id="IPR055091">
    <property type="entry name" value="WelO5-like"/>
</dbReference>
<organism evidence="1 2">
    <name type="scientific">Handelsmanbacteria sp. (strain RIFCSPLOWO2_12_FULL_64_10)</name>
    <dbReference type="NCBI Taxonomy" id="1817868"/>
    <lineage>
        <taxon>Bacteria</taxon>
        <taxon>Candidatus Handelsmaniibacteriota</taxon>
    </lineage>
</organism>
<evidence type="ECO:0000313" key="2">
    <source>
        <dbReference type="Proteomes" id="UP000178606"/>
    </source>
</evidence>
<evidence type="ECO:0000313" key="1">
    <source>
        <dbReference type="EMBL" id="OGG46807.1"/>
    </source>
</evidence>
<protein>
    <recommendedName>
        <fullName evidence="3">Fe2OG dioxygenase domain-containing protein</fullName>
    </recommendedName>
</protein>
<reference evidence="1 2" key="1">
    <citation type="journal article" date="2016" name="Nat. Commun.">
        <title>Thousands of microbial genomes shed light on interconnected biogeochemical processes in an aquifer system.</title>
        <authorList>
            <person name="Anantharaman K."/>
            <person name="Brown C.T."/>
            <person name="Hug L.A."/>
            <person name="Sharon I."/>
            <person name="Castelle C.J."/>
            <person name="Probst A.J."/>
            <person name="Thomas B.C."/>
            <person name="Singh A."/>
            <person name="Wilkins M.J."/>
            <person name="Karaoz U."/>
            <person name="Brodie E.L."/>
            <person name="Williams K.H."/>
            <person name="Hubbard S.S."/>
            <person name="Banfield J.F."/>
        </authorList>
    </citation>
    <scope>NUCLEOTIDE SEQUENCE [LARGE SCALE GENOMIC DNA]</scope>
    <source>
        <strain evidence="2">RIFCSPLOWO2_12_FULL_64_10</strain>
    </source>
</reference>
<dbReference type="Gene3D" id="2.60.120.620">
    <property type="entry name" value="q2cbj1_9rhob like domain"/>
    <property type="match status" value="1"/>
</dbReference>
<dbReference type="SUPFAM" id="SSF51197">
    <property type="entry name" value="Clavaminate synthase-like"/>
    <property type="match status" value="1"/>
</dbReference>
<proteinExistence type="predicted"/>